<name>C9E5W1_VIBFL</name>
<reference evidence="1" key="2">
    <citation type="submission" date="2009-08" db="EMBL/GenBank/DDBJ databases">
        <title>Vibrio fluvialis ICEVflInd1.</title>
        <authorList>
            <person name="Fouts D."/>
            <person name="Durkin S."/>
            <person name="Wozniak R."/>
            <person name="Waldor M."/>
        </authorList>
    </citation>
    <scope>NUCLEOTIDE SEQUENCE</scope>
    <source>
        <strain evidence="1">Ind1</strain>
    </source>
</reference>
<reference evidence="1" key="1">
    <citation type="journal article" date="2009" name="PLoS Genet.">
        <title>Comparative ICE genomics: insights into the evolution of the SXT/R391 family of ICEs.</title>
        <authorList>
            <person name="Wozniak R.A."/>
            <person name="Fouts D.E."/>
            <person name="Spagnoletti M."/>
            <person name="Colombo M.M."/>
            <person name="Ceccarelli D."/>
            <person name="Garriss G."/>
            <person name="Dery C."/>
            <person name="Burrus V."/>
            <person name="Waldor M.K."/>
        </authorList>
    </citation>
    <scope>NUCLEOTIDE SEQUENCE</scope>
    <source>
        <strain evidence="1">Ind1</strain>
    </source>
</reference>
<proteinExistence type="predicted"/>
<evidence type="ECO:0000313" key="1">
    <source>
        <dbReference type="EMBL" id="ACV96557.1"/>
    </source>
</evidence>
<sequence>MGSAVKENIFNFLSVTALSLSVISKMMPHYESAYVPINW</sequence>
<accession>C9E5W1</accession>
<dbReference type="EMBL" id="GQ463144">
    <property type="protein sequence ID" value="ACV96557.1"/>
    <property type="molecule type" value="Genomic_DNA"/>
</dbReference>
<gene>
    <name evidence="1" type="ORF">ICEVFLIND1_0102</name>
</gene>
<dbReference type="AlphaFoldDB" id="C9E5W1"/>
<protein>
    <submittedName>
        <fullName evidence="1">Uncharacterized protein</fullName>
    </submittedName>
</protein>
<organism evidence="1">
    <name type="scientific">Vibrio fluvialis</name>
    <dbReference type="NCBI Taxonomy" id="676"/>
    <lineage>
        <taxon>Bacteria</taxon>
        <taxon>Pseudomonadati</taxon>
        <taxon>Pseudomonadota</taxon>
        <taxon>Gammaproteobacteria</taxon>
        <taxon>Vibrionales</taxon>
        <taxon>Vibrionaceae</taxon>
        <taxon>Vibrio</taxon>
    </lineage>
</organism>